<gene>
    <name evidence="6" type="ordered locus">Fbal_2449</name>
</gene>
<dbReference type="GO" id="GO:0006351">
    <property type="term" value="P:DNA-templated transcription"/>
    <property type="evidence" value="ECO:0007669"/>
    <property type="project" value="TreeGrafter"/>
</dbReference>
<comment type="similarity">
    <text evidence="1">Belongs to the LysR transcriptional regulatory family.</text>
</comment>
<reference evidence="6 7" key="1">
    <citation type="journal article" date="2010" name="Stand. Genomic Sci.">
        <title>Complete genome sequence of Ferrimonas balearica type strain (PAT).</title>
        <authorList>
            <person name="Nolan M."/>
            <person name="Sikorski J."/>
            <person name="Davenport K."/>
            <person name="Lucas S."/>
            <person name="Glavina Del Rio T."/>
            <person name="Tice H."/>
            <person name="Cheng J."/>
            <person name="Goodwin L."/>
            <person name="Pitluck S."/>
            <person name="Liolios K."/>
            <person name="Ivanova N."/>
            <person name="Mavromatis K."/>
            <person name="Ovchinnikova G."/>
            <person name="Pati A."/>
            <person name="Chen A."/>
            <person name="Palaniappan K."/>
            <person name="Land M."/>
            <person name="Hauser L."/>
            <person name="Chang Y."/>
            <person name="Jeffries C."/>
            <person name="Tapia R."/>
            <person name="Brettin T."/>
            <person name="Detter J."/>
            <person name="Han C."/>
            <person name="Yasawong M."/>
            <person name="Rohde M."/>
            <person name="Tindall B."/>
            <person name="Goker M."/>
            <person name="Woyke T."/>
            <person name="Bristow J."/>
            <person name="Eisen J."/>
            <person name="Markowitz V."/>
            <person name="Hugenholtz P."/>
            <person name="Kyrpides N."/>
            <person name="Klenk H."/>
            <person name="Lapidus A."/>
        </authorList>
    </citation>
    <scope>NUCLEOTIDE SEQUENCE [LARGE SCALE GENOMIC DNA]</scope>
    <source>
        <strain evidence="7">DSM 9799 / CCM 4581 / KCTC 23876 / PAT</strain>
    </source>
</reference>
<organism evidence="6 7">
    <name type="scientific">Ferrimonas balearica (strain DSM 9799 / CCM 4581 / KCTC 23876 / PAT)</name>
    <dbReference type="NCBI Taxonomy" id="550540"/>
    <lineage>
        <taxon>Bacteria</taxon>
        <taxon>Pseudomonadati</taxon>
        <taxon>Pseudomonadota</taxon>
        <taxon>Gammaproteobacteria</taxon>
        <taxon>Alteromonadales</taxon>
        <taxon>Ferrimonadaceae</taxon>
        <taxon>Ferrimonas</taxon>
    </lineage>
</organism>
<dbReference type="STRING" id="550540.Fbal_2449"/>
<dbReference type="Gene3D" id="3.40.190.290">
    <property type="match status" value="1"/>
</dbReference>
<evidence type="ECO:0000313" key="7">
    <source>
        <dbReference type="Proteomes" id="UP000006683"/>
    </source>
</evidence>
<dbReference type="GeneID" id="67182660"/>
<evidence type="ECO:0000256" key="2">
    <source>
        <dbReference type="ARBA" id="ARBA00023015"/>
    </source>
</evidence>
<evidence type="ECO:0000313" key="6">
    <source>
        <dbReference type="EMBL" id="ADN76651.1"/>
    </source>
</evidence>
<dbReference type="HOGENOM" id="CLU_039613_16_4_6"/>
<dbReference type="GO" id="GO:0043565">
    <property type="term" value="F:sequence-specific DNA binding"/>
    <property type="evidence" value="ECO:0007669"/>
    <property type="project" value="TreeGrafter"/>
</dbReference>
<dbReference type="PANTHER" id="PTHR30537:SF5">
    <property type="entry name" value="HTH-TYPE TRANSCRIPTIONAL ACTIVATOR TTDR-RELATED"/>
    <property type="match status" value="1"/>
</dbReference>
<dbReference type="PROSITE" id="PS50931">
    <property type="entry name" value="HTH_LYSR"/>
    <property type="match status" value="1"/>
</dbReference>
<dbReference type="CDD" id="cd08422">
    <property type="entry name" value="PBP2_CrgA_like"/>
    <property type="match status" value="1"/>
</dbReference>
<dbReference type="InterPro" id="IPR000847">
    <property type="entry name" value="LysR_HTH_N"/>
</dbReference>
<keyword evidence="4" id="KW-0804">Transcription</keyword>
<dbReference type="PRINTS" id="PR00039">
    <property type="entry name" value="HTHLYSR"/>
</dbReference>
<dbReference type="eggNOG" id="COG0583">
    <property type="taxonomic scope" value="Bacteria"/>
</dbReference>
<dbReference type="InterPro" id="IPR005119">
    <property type="entry name" value="LysR_subst-bd"/>
</dbReference>
<keyword evidence="2" id="KW-0805">Transcription regulation</keyword>
<proteinExistence type="inferred from homology"/>
<dbReference type="InterPro" id="IPR058163">
    <property type="entry name" value="LysR-type_TF_proteobact-type"/>
</dbReference>
<dbReference type="SUPFAM" id="SSF46785">
    <property type="entry name" value="Winged helix' DNA-binding domain"/>
    <property type="match status" value="1"/>
</dbReference>
<evidence type="ECO:0000256" key="1">
    <source>
        <dbReference type="ARBA" id="ARBA00009437"/>
    </source>
</evidence>
<keyword evidence="7" id="KW-1185">Reference proteome</keyword>
<sequence>MDQLGAMRVFVRVVQSGSFSAAARELLTSQASVSKKVATLEAELGVKLLRRTSRDHALTPEGADYYHHCVNWLAELDEVEGRIRAQGVQPKGNLRITAPYPFARQILAPVMTEFLERYPDIQLDFLVSDRRSDLQAEGIDIAIRAGHLEDSSLIVRHLFDNPMLLVASPDYLSRQGVPETPDALSQHQCIVYSPVRAVHSWRFQYQGNTIVVPVRGPFQSDSGDMNLEAAIAGMGITELPVWMVEQALSDGRLVQVLASYQADNVPFNALYPQSRHVPLKVRCFIDFLKEKLAQHPHISPNSG</sequence>
<dbReference type="PANTHER" id="PTHR30537">
    <property type="entry name" value="HTH-TYPE TRANSCRIPTIONAL REGULATOR"/>
    <property type="match status" value="1"/>
</dbReference>
<dbReference type="KEGG" id="fbl:Fbal_2449"/>
<dbReference type="Pfam" id="PF03466">
    <property type="entry name" value="LysR_substrate"/>
    <property type="match status" value="1"/>
</dbReference>
<name>E1SMY2_FERBD</name>
<dbReference type="AlphaFoldDB" id="E1SMY2"/>
<evidence type="ECO:0000256" key="4">
    <source>
        <dbReference type="ARBA" id="ARBA00023163"/>
    </source>
</evidence>
<dbReference type="RefSeq" id="WP_013345957.1">
    <property type="nucleotide sequence ID" value="NC_014541.1"/>
</dbReference>
<dbReference type="FunFam" id="1.10.10.10:FF:000001">
    <property type="entry name" value="LysR family transcriptional regulator"/>
    <property type="match status" value="1"/>
</dbReference>
<dbReference type="InterPro" id="IPR036390">
    <property type="entry name" value="WH_DNA-bd_sf"/>
</dbReference>
<dbReference type="InterPro" id="IPR036388">
    <property type="entry name" value="WH-like_DNA-bd_sf"/>
</dbReference>
<dbReference type="Proteomes" id="UP000006683">
    <property type="component" value="Chromosome"/>
</dbReference>
<dbReference type="SUPFAM" id="SSF53850">
    <property type="entry name" value="Periplasmic binding protein-like II"/>
    <property type="match status" value="1"/>
</dbReference>
<protein>
    <submittedName>
        <fullName evidence="6">Transcriptional regulator, LysR family</fullName>
    </submittedName>
</protein>
<dbReference type="GO" id="GO:0003700">
    <property type="term" value="F:DNA-binding transcription factor activity"/>
    <property type="evidence" value="ECO:0007669"/>
    <property type="project" value="InterPro"/>
</dbReference>
<dbReference type="EMBL" id="CP002209">
    <property type="protein sequence ID" value="ADN76651.1"/>
    <property type="molecule type" value="Genomic_DNA"/>
</dbReference>
<accession>E1SMY2</accession>
<evidence type="ECO:0000256" key="3">
    <source>
        <dbReference type="ARBA" id="ARBA00023125"/>
    </source>
</evidence>
<evidence type="ECO:0000259" key="5">
    <source>
        <dbReference type="PROSITE" id="PS50931"/>
    </source>
</evidence>
<dbReference type="Pfam" id="PF00126">
    <property type="entry name" value="HTH_1"/>
    <property type="match status" value="1"/>
</dbReference>
<feature type="domain" description="HTH lysR-type" evidence="5">
    <location>
        <begin position="1"/>
        <end position="59"/>
    </location>
</feature>
<dbReference type="Gene3D" id="1.10.10.10">
    <property type="entry name" value="Winged helix-like DNA-binding domain superfamily/Winged helix DNA-binding domain"/>
    <property type="match status" value="1"/>
</dbReference>
<dbReference type="FunFam" id="3.40.190.290:FF:000001">
    <property type="entry name" value="Transcriptional regulator, LysR family"/>
    <property type="match status" value="1"/>
</dbReference>
<dbReference type="OrthoDB" id="9786526at2"/>
<keyword evidence="3" id="KW-0238">DNA-binding</keyword>